<feature type="signal peptide" evidence="2">
    <location>
        <begin position="1"/>
        <end position="22"/>
    </location>
</feature>
<dbReference type="Pfam" id="PF18962">
    <property type="entry name" value="Por_Secre_tail"/>
    <property type="match status" value="1"/>
</dbReference>
<accession>A0AAU6P4G4</accession>
<evidence type="ECO:0000256" key="1">
    <source>
        <dbReference type="ARBA" id="ARBA00022729"/>
    </source>
</evidence>
<keyword evidence="7" id="KW-1185">Reference proteome</keyword>
<evidence type="ECO:0000259" key="4">
    <source>
        <dbReference type="Pfam" id="PF23759"/>
    </source>
</evidence>
<dbReference type="Pfam" id="PF23759">
    <property type="entry name" value="GBD_T9SS_assoc"/>
    <property type="match status" value="1"/>
</dbReference>
<organism evidence="6">
    <name type="scientific">Mangrovimonas cancribranchiae</name>
    <dbReference type="NCBI Taxonomy" id="3080055"/>
    <lineage>
        <taxon>Bacteria</taxon>
        <taxon>Pseudomonadati</taxon>
        <taxon>Bacteroidota</taxon>
        <taxon>Flavobacteriia</taxon>
        <taxon>Flavobacteriales</taxon>
        <taxon>Flavobacteriaceae</taxon>
        <taxon>Mangrovimonas</taxon>
    </lineage>
</organism>
<keyword evidence="1 2" id="KW-0732">Signal</keyword>
<evidence type="ECO:0000256" key="2">
    <source>
        <dbReference type="SAM" id="SignalP"/>
    </source>
</evidence>
<sequence>MKKITFYLFALFALAFSWQGMAQSTCTQTFSASGTDDGPTVLTINAADLTCNNSQTIQSLQLVDAADSLTADCSTDASDWYGFDLSIDGGAAIPVCAAEINNTDITGFTSLTITSHDDDAWSDDVTITIDVEVTYETPTCTPVVVDSSTVADDCGNSEFSVDVVVSTVGDGTFVSDGTNTFPIIAGTVTAGPYTIGDTVTLTVQHSDSACDFPLGDFETGCALPGEVCENSIVVGSLPYSTTDDTSNYGDDYGSADDACSSSSYLNGDDVVYSFTPATDMSVNMTTSGTGTWVGLFVYEQCPFVTCVDSDTQSGGNPSLPEVSLVAGTTYYIVISTYPSPQSTAYTLDITENTCTAVTADFNVVSDCDTSGGFYVEVDVTDMGSATDLTVSDDQGSPSQPLSAVGTLQFGPYVNGTDVVITIDDDNDDGSCTVTSSAVTQTDCPPANDDFANAEAVTCGGTYTGSTQLATLDEDDAPDGFGADLDGPNVWYSYDSSVEGAADVTVSLCGSGYDTAVLIYTGTSGNLTVVAGNDDFCSLQSEATFTADGTQTYYITINGYSSTSTGSYTMDVTCEASCTPAQANQDCASAIAMAVDGNTNTVDNTCASVNAEQTSCDTFGTIADIWYTFEVPASQEVEITTTLGTATAAHVAVYSGTCGALVGETCSDGTAEASVSLSGLTAGETYYLQLWNNGSEEGTFDVVLSDPTMSVDNFSSDALFTYYPNPVNNMLSLKAQSNISNVSVYNMLGQEVIRTAPNTVSNDVNMSELQAGAYFVKVTVNGATETIRIIKK</sequence>
<dbReference type="KEGG" id="mcaa:R3L15_07365"/>
<feature type="chain" id="PRO_5044712938" evidence="2">
    <location>
        <begin position="23"/>
        <end position="791"/>
    </location>
</feature>
<name>A0AAU6P4G4_9FLAO</name>
<dbReference type="Gene3D" id="2.60.120.380">
    <property type="match status" value="3"/>
</dbReference>
<dbReference type="RefSeq" id="WP_338730866.1">
    <property type="nucleotide sequence ID" value="NZ_CP136924.1"/>
</dbReference>
<dbReference type="AlphaFoldDB" id="A0AAU6P4G4"/>
<dbReference type="NCBIfam" id="TIGR04183">
    <property type="entry name" value="Por_Secre_tail"/>
    <property type="match status" value="1"/>
</dbReference>
<evidence type="ECO:0000313" key="6">
    <source>
        <dbReference type="EMBL" id="WXA11956.1"/>
    </source>
</evidence>
<gene>
    <name evidence="6" type="ORF">R3L15_07365</name>
    <name evidence="5" type="ORF">R3L16_00035</name>
</gene>
<dbReference type="InterPro" id="IPR026444">
    <property type="entry name" value="Secre_tail"/>
</dbReference>
<evidence type="ECO:0000313" key="5">
    <source>
        <dbReference type="EMBL" id="WXA02882.1"/>
    </source>
</evidence>
<feature type="domain" description="Secretion system C-terminal sorting" evidence="3">
    <location>
        <begin position="722"/>
        <end position="785"/>
    </location>
</feature>
<feature type="domain" description="T9SS-like galactose binding" evidence="4">
    <location>
        <begin position="582"/>
        <end position="696"/>
    </location>
</feature>
<proteinExistence type="predicted"/>
<dbReference type="Proteomes" id="UP001368318">
    <property type="component" value="Chromosome"/>
</dbReference>
<dbReference type="InterPro" id="IPR056600">
    <property type="entry name" value="GBD_T9SS_assoc"/>
</dbReference>
<reference evidence="6 7" key="1">
    <citation type="submission" date="2023-10" db="EMBL/GenBank/DDBJ databases">
        <title>Culture-based analysis of two novel bacteria associated with mangrove crab gills.</title>
        <authorList>
            <person name="Yang X."/>
            <person name="Garuglieri E."/>
            <person name="Van Goethem M.W."/>
            <person name="Fusi M."/>
            <person name="Marasco R."/>
            <person name="Daffonchio D.G."/>
        </authorList>
    </citation>
    <scope>NUCLEOTIDE SEQUENCE</scope>
    <source>
        <strain evidence="6">UG2-1</strain>
        <strain evidence="5">UG2-2</strain>
        <strain evidence="7">UG2_2</strain>
    </source>
</reference>
<dbReference type="EMBL" id="CP136924">
    <property type="protein sequence ID" value="WXA02882.1"/>
    <property type="molecule type" value="Genomic_DNA"/>
</dbReference>
<protein>
    <submittedName>
        <fullName evidence="6">T9SS type A sorting domain-containing protein</fullName>
    </submittedName>
</protein>
<evidence type="ECO:0000313" key="7">
    <source>
        <dbReference type="Proteomes" id="UP001368318"/>
    </source>
</evidence>
<dbReference type="EMBL" id="CP136925">
    <property type="protein sequence ID" value="WXA11956.1"/>
    <property type="molecule type" value="Genomic_DNA"/>
</dbReference>
<evidence type="ECO:0000259" key="3">
    <source>
        <dbReference type="Pfam" id="PF18962"/>
    </source>
</evidence>